<keyword evidence="2" id="KW-1185">Reference proteome</keyword>
<evidence type="ECO:0000313" key="1">
    <source>
        <dbReference type="EMBL" id="OCF35777.1"/>
    </source>
</evidence>
<dbReference type="EMBL" id="KI669497">
    <property type="protein sequence ID" value="OCF35777.1"/>
    <property type="molecule type" value="Genomic_DNA"/>
</dbReference>
<protein>
    <submittedName>
        <fullName evidence="1">Uncharacterized protein</fullName>
    </submittedName>
</protein>
<gene>
    <name evidence="1" type="ORF">I316_02269</name>
</gene>
<reference evidence="2" key="2">
    <citation type="submission" date="2013-12" db="EMBL/GenBank/DDBJ databases">
        <title>Evolution of pathogenesis and genome organization in the Tremellales.</title>
        <authorList>
            <person name="Cuomo C."/>
            <person name="Litvintseva A."/>
            <person name="Heitman J."/>
            <person name="Chen Y."/>
            <person name="Sun S."/>
            <person name="Springer D."/>
            <person name="Dromer F."/>
            <person name="Young S."/>
            <person name="Zeng Q."/>
            <person name="Chapman S."/>
            <person name="Gujja S."/>
            <person name="Saif S."/>
            <person name="Birren B."/>
        </authorList>
    </citation>
    <scope>NUCLEOTIDE SEQUENCE [LARGE SCALE GENOMIC DNA]</scope>
    <source>
        <strain evidence="2">BCC8398</strain>
    </source>
</reference>
<dbReference type="AlphaFoldDB" id="A0A1B9GXL2"/>
<name>A0A1B9GXL2_9TREE</name>
<sequence length="66" mass="6986">MSLASGSFVGVDHRNVKIHTASDVTVVYTPPTDSQGKFTVDGTTDPAARKMFTALSDETPPAEDNC</sequence>
<organism evidence="1 2">
    <name type="scientific">Kwoniella heveanensis BCC8398</name>
    <dbReference type="NCBI Taxonomy" id="1296120"/>
    <lineage>
        <taxon>Eukaryota</taxon>
        <taxon>Fungi</taxon>
        <taxon>Dikarya</taxon>
        <taxon>Basidiomycota</taxon>
        <taxon>Agaricomycotina</taxon>
        <taxon>Tremellomycetes</taxon>
        <taxon>Tremellales</taxon>
        <taxon>Cryptococcaceae</taxon>
        <taxon>Kwoniella</taxon>
    </lineage>
</organism>
<reference evidence="1 2" key="1">
    <citation type="submission" date="2013-07" db="EMBL/GenBank/DDBJ databases">
        <title>The Genome Sequence of Cryptococcus heveanensis BCC8398.</title>
        <authorList>
            <consortium name="The Broad Institute Genome Sequencing Platform"/>
            <person name="Cuomo C."/>
            <person name="Litvintseva A."/>
            <person name="Chen Y."/>
            <person name="Heitman J."/>
            <person name="Sun S."/>
            <person name="Springer D."/>
            <person name="Dromer F."/>
            <person name="Young S.K."/>
            <person name="Zeng Q."/>
            <person name="Gargeya S."/>
            <person name="Fitzgerald M."/>
            <person name="Abouelleil A."/>
            <person name="Alvarado L."/>
            <person name="Berlin A.M."/>
            <person name="Chapman S.B."/>
            <person name="Dewar J."/>
            <person name="Goldberg J."/>
            <person name="Griggs A."/>
            <person name="Gujja S."/>
            <person name="Hansen M."/>
            <person name="Howarth C."/>
            <person name="Imamovic A."/>
            <person name="Larimer J."/>
            <person name="McCowan C."/>
            <person name="Murphy C."/>
            <person name="Pearson M."/>
            <person name="Priest M."/>
            <person name="Roberts A."/>
            <person name="Saif S."/>
            <person name="Shea T."/>
            <person name="Sykes S."/>
            <person name="Wortman J."/>
            <person name="Nusbaum C."/>
            <person name="Birren B."/>
        </authorList>
    </citation>
    <scope>NUCLEOTIDE SEQUENCE [LARGE SCALE GENOMIC DNA]</scope>
    <source>
        <strain evidence="1 2">BCC8398</strain>
    </source>
</reference>
<evidence type="ECO:0000313" key="2">
    <source>
        <dbReference type="Proteomes" id="UP000092666"/>
    </source>
</evidence>
<accession>A0A1B9GXL2</accession>
<dbReference type="Proteomes" id="UP000092666">
    <property type="component" value="Unassembled WGS sequence"/>
</dbReference>
<proteinExistence type="predicted"/>